<protein>
    <submittedName>
        <fullName evidence="2">Exonuclease</fullName>
    </submittedName>
</protein>
<organism evidence="2">
    <name type="scientific">Aerophobetes bacterium</name>
    <dbReference type="NCBI Taxonomy" id="2030807"/>
    <lineage>
        <taxon>Bacteria</taxon>
        <taxon>Candidatus Aerophobota</taxon>
    </lineage>
</organism>
<dbReference type="InterPro" id="IPR012337">
    <property type="entry name" value="RNaseH-like_sf"/>
</dbReference>
<keyword evidence="2" id="KW-0378">Hydrolase</keyword>
<accession>A0A7V5HZK4</accession>
<comment type="caution">
    <text evidence="2">The sequence shown here is derived from an EMBL/GenBank/DDBJ whole genome shotgun (WGS) entry which is preliminary data.</text>
</comment>
<keyword evidence="2" id="KW-0540">Nuclease</keyword>
<feature type="domain" description="YprB ribonuclease H-like" evidence="1">
    <location>
        <begin position="88"/>
        <end position="236"/>
    </location>
</feature>
<dbReference type="AlphaFoldDB" id="A0A7V5HZK4"/>
<dbReference type="InterPro" id="IPR038720">
    <property type="entry name" value="YprB_RNase_H-like_dom"/>
</dbReference>
<evidence type="ECO:0000259" key="1">
    <source>
        <dbReference type="Pfam" id="PF13482"/>
    </source>
</evidence>
<name>A0A7V5HZK4_UNCAE</name>
<keyword evidence="2" id="KW-0269">Exonuclease</keyword>
<dbReference type="PANTHER" id="PTHR38462:SF1">
    <property type="entry name" value="YPRB RIBONUCLEASE H-LIKE DOMAIN-CONTAINING PROTEIN"/>
    <property type="match status" value="1"/>
</dbReference>
<dbReference type="Gene3D" id="3.30.420.10">
    <property type="entry name" value="Ribonuclease H-like superfamily/Ribonuclease H"/>
    <property type="match status" value="1"/>
</dbReference>
<dbReference type="PANTHER" id="PTHR38462">
    <property type="entry name" value="EXONUCLEASE-LIKE PROTEIN"/>
    <property type="match status" value="1"/>
</dbReference>
<dbReference type="InterPro" id="IPR036397">
    <property type="entry name" value="RNaseH_sf"/>
</dbReference>
<proteinExistence type="predicted"/>
<dbReference type="SUPFAM" id="SSF53098">
    <property type="entry name" value="Ribonuclease H-like"/>
    <property type="match status" value="1"/>
</dbReference>
<dbReference type="Pfam" id="PF13482">
    <property type="entry name" value="RNase_H_2"/>
    <property type="match status" value="1"/>
</dbReference>
<evidence type="ECO:0000313" key="2">
    <source>
        <dbReference type="EMBL" id="HHF98825.1"/>
    </source>
</evidence>
<dbReference type="Proteomes" id="UP000886070">
    <property type="component" value="Unassembled WGS sequence"/>
</dbReference>
<sequence>MLKNTFLHIPGIGEKTERWLWQNNILCWEDYLKNHHKIKLPRKMHLTLSLFIRFSLEALLRGNIYFFKKLLPEKELWRVYSEFKKRTAFLDIETTGLGRGNDYITVVGLFDGEKVQFFIQGKNMQDFARAIKKYSVIVTYNGNQFDLPFLEATFGLEFPQVHIDLRCLLKRLGYYGGLKKIEKALGIKRCKKVQNLTGYDAVKLWNRYMDGDPDALELLLAYNREDVVNLKYLMEFAYDKMVESLNFSKLKNKNLV</sequence>
<dbReference type="GO" id="GO:0003676">
    <property type="term" value="F:nucleic acid binding"/>
    <property type="evidence" value="ECO:0007669"/>
    <property type="project" value="InterPro"/>
</dbReference>
<gene>
    <name evidence="2" type="ORF">ENL39_04995</name>
</gene>
<dbReference type="GO" id="GO:0004527">
    <property type="term" value="F:exonuclease activity"/>
    <property type="evidence" value="ECO:0007669"/>
    <property type="project" value="UniProtKB-KW"/>
</dbReference>
<reference evidence="2" key="1">
    <citation type="journal article" date="2020" name="mSystems">
        <title>Genome- and Community-Level Interaction Insights into Carbon Utilization and Element Cycling Functions of Hydrothermarchaeota in Hydrothermal Sediment.</title>
        <authorList>
            <person name="Zhou Z."/>
            <person name="Liu Y."/>
            <person name="Xu W."/>
            <person name="Pan J."/>
            <person name="Luo Z.H."/>
            <person name="Li M."/>
        </authorList>
    </citation>
    <scope>NUCLEOTIDE SEQUENCE [LARGE SCALE GENOMIC DNA]</scope>
    <source>
        <strain evidence="2">HyVt-92</strain>
    </source>
</reference>
<dbReference type="EMBL" id="DRTT01000140">
    <property type="protein sequence ID" value="HHF98825.1"/>
    <property type="molecule type" value="Genomic_DNA"/>
</dbReference>